<dbReference type="SUPFAM" id="SSF48452">
    <property type="entry name" value="TPR-like"/>
    <property type="match status" value="1"/>
</dbReference>
<dbReference type="SUPFAM" id="SSF55729">
    <property type="entry name" value="Acyl-CoA N-acyltransferases (Nat)"/>
    <property type="match status" value="1"/>
</dbReference>
<comment type="caution">
    <text evidence="3">The sequence shown here is derived from an EMBL/GenBank/DDBJ whole genome shotgun (WGS) entry which is preliminary data.</text>
</comment>
<dbReference type="Gene3D" id="3.40.630.30">
    <property type="match status" value="1"/>
</dbReference>
<dbReference type="InterPro" id="IPR000182">
    <property type="entry name" value="GNAT_dom"/>
</dbReference>
<keyword evidence="4" id="KW-1185">Reference proteome</keyword>
<dbReference type="InterPro" id="IPR011990">
    <property type="entry name" value="TPR-like_helical_dom_sf"/>
</dbReference>
<name>A0A166VB05_9GAMM</name>
<organism evidence="3 4">
    <name type="scientific">Pseudoalteromonas luteoviolacea DSM 6061</name>
    <dbReference type="NCBI Taxonomy" id="1365250"/>
    <lineage>
        <taxon>Bacteria</taxon>
        <taxon>Pseudomonadati</taxon>
        <taxon>Pseudomonadota</taxon>
        <taxon>Gammaproteobacteria</taxon>
        <taxon>Alteromonadales</taxon>
        <taxon>Pseudoalteromonadaceae</taxon>
        <taxon>Pseudoalteromonas</taxon>
    </lineage>
</organism>
<dbReference type="AlphaFoldDB" id="A0A166VB05"/>
<accession>A0A166VB05</accession>
<dbReference type="GO" id="GO:0016747">
    <property type="term" value="F:acyltransferase activity, transferring groups other than amino-acyl groups"/>
    <property type="evidence" value="ECO:0007669"/>
    <property type="project" value="InterPro"/>
</dbReference>
<dbReference type="RefSeq" id="WP_063365865.1">
    <property type="nucleotide sequence ID" value="NZ_AQHB01000023.1"/>
</dbReference>
<sequence length="753" mass="85326">MTVQNNSKLSAGELVINGVEYAVPSQAPKSSVLATNLMQNCHFKTSINADFWPKEVPEPKYNQAWVEVYVTSILAWLHEATHSKLLDTTKPVYILQAGSQTYRLGLTILHKLLQSIESQGLSDINLCMIFTAEDENKQTLLMNHPDFGYFCEQQQAKIIEWDIYSSRALPLQAIDGDRIYTEQNPLVFIAHGVLSLLPQAVYQVHYQQVYRAEFASISLDEVPQNYDTEARDKPAMPLLWSLQKQSKVHSAAKADTKQLAVNWQLANPKSESSGLDDMLRPWLENTLLFYMAQGVNKTIAVPIKAAQLLNNIEVAFPRGVVQLVSDEVHPEFGLKLPQTISPEGIGLPIDIGLLHKIEENKGFVKHIKLPFDNKSLAISMSHKDSITFSYTSHALENACKTGSPAAHEHIHQSLQRATKALTESQIQAYVSQSNYDPLVMAIFLPRLLKEGGPINERPAWRELLNKVWENHVVDYENETFAFELGLLAIDLSHWALAKTCMLMRMEINGPSTACLHNLGLAAWATGDMEIAVQSVDLALELNPQDEQVLNLRSNMLEYLSRCDQLPWFDVQANQSQDSVLKLLPVSEQHLREYYIQYRRPDIAERLRGVRLRQFEQLQSLWHTWLEEEKLKQKAHFALVHAEFGFIGGVVIEFNAVEPKGTHGDGKFEYQSAHLSFWVGKDFQNRGFGKSSVSLIINHLRDLSNKLNISLLNTSAWSHNMVSRHILEVSGFHEIEKVKGEGVMEEVFYELSLR</sequence>
<evidence type="ECO:0000313" key="4">
    <source>
        <dbReference type="Proteomes" id="UP000076643"/>
    </source>
</evidence>
<dbReference type="PATRIC" id="fig|1365250.3.peg.4283"/>
<dbReference type="EMBL" id="AUYB01000132">
    <property type="protein sequence ID" value="KZN32437.1"/>
    <property type="molecule type" value="Genomic_DNA"/>
</dbReference>
<feature type="domain" description="N-acetyltransferase" evidence="2">
    <location>
        <begin position="593"/>
        <end position="753"/>
    </location>
</feature>
<dbReference type="Gene3D" id="1.25.40.10">
    <property type="entry name" value="Tetratricopeptide repeat domain"/>
    <property type="match status" value="1"/>
</dbReference>
<reference evidence="3 4" key="1">
    <citation type="submission" date="2013-07" db="EMBL/GenBank/DDBJ databases">
        <title>Comparative Genomic and Metabolomic Analysis of Twelve Strains of Pseudoalteromonas luteoviolacea.</title>
        <authorList>
            <person name="Vynne N.G."/>
            <person name="Mansson M."/>
            <person name="Gram L."/>
        </authorList>
    </citation>
    <scope>NUCLEOTIDE SEQUENCE [LARGE SCALE GENOMIC DNA]</scope>
    <source>
        <strain evidence="3 4">DSM 6061</strain>
    </source>
</reference>
<dbReference type="Proteomes" id="UP000076643">
    <property type="component" value="Unassembled WGS sequence"/>
</dbReference>
<dbReference type="InterPro" id="IPR016181">
    <property type="entry name" value="Acyl_CoA_acyltransferase"/>
</dbReference>
<evidence type="ECO:0000259" key="2">
    <source>
        <dbReference type="PROSITE" id="PS51186"/>
    </source>
</evidence>
<keyword evidence="1" id="KW-0802">TPR repeat</keyword>
<protein>
    <recommendedName>
        <fullName evidence="2">N-acetyltransferase domain-containing protein</fullName>
    </recommendedName>
</protein>
<evidence type="ECO:0000256" key="1">
    <source>
        <dbReference type="PROSITE-ProRule" id="PRU00339"/>
    </source>
</evidence>
<gene>
    <name evidence="3" type="ORF">N475_22410</name>
</gene>
<dbReference type="Pfam" id="PF13302">
    <property type="entry name" value="Acetyltransf_3"/>
    <property type="match status" value="1"/>
</dbReference>
<dbReference type="PROSITE" id="PS50005">
    <property type="entry name" value="TPR"/>
    <property type="match status" value="1"/>
</dbReference>
<evidence type="ECO:0000313" key="3">
    <source>
        <dbReference type="EMBL" id="KZN32437.1"/>
    </source>
</evidence>
<feature type="repeat" description="TPR" evidence="1">
    <location>
        <begin position="512"/>
        <end position="545"/>
    </location>
</feature>
<dbReference type="PROSITE" id="PS51186">
    <property type="entry name" value="GNAT"/>
    <property type="match status" value="1"/>
</dbReference>
<proteinExistence type="predicted"/>
<dbReference type="InterPro" id="IPR019734">
    <property type="entry name" value="TPR_rpt"/>
</dbReference>